<organism evidence="1">
    <name type="scientific">uncultured Caudovirales phage</name>
    <dbReference type="NCBI Taxonomy" id="2100421"/>
    <lineage>
        <taxon>Viruses</taxon>
        <taxon>Duplodnaviria</taxon>
        <taxon>Heunggongvirae</taxon>
        <taxon>Uroviricota</taxon>
        <taxon>Caudoviricetes</taxon>
        <taxon>Peduoviridae</taxon>
        <taxon>Maltschvirus</taxon>
        <taxon>Maltschvirus maltsch</taxon>
    </lineage>
</organism>
<evidence type="ECO:0000313" key="1">
    <source>
        <dbReference type="EMBL" id="CAB4196665.1"/>
    </source>
</evidence>
<gene>
    <name evidence="1" type="ORF">UFOVP1290_185</name>
</gene>
<name>A0A6J5RWN2_9CAUD</name>
<sequence length="78" mass="9002">MSEIILHVPVINLPIDQKTIKENVALVKHKQDAAREYINELQKLVDAMRLWCKHPVTQTGQDCPNCGKYFPSPDPYDR</sequence>
<reference evidence="1" key="1">
    <citation type="submission" date="2020-05" db="EMBL/GenBank/DDBJ databases">
        <authorList>
            <person name="Chiriac C."/>
            <person name="Salcher M."/>
            <person name="Ghai R."/>
            <person name="Kavagutti S V."/>
        </authorList>
    </citation>
    <scope>NUCLEOTIDE SEQUENCE</scope>
</reference>
<dbReference type="EMBL" id="LR797252">
    <property type="protein sequence ID" value="CAB4196665.1"/>
    <property type="molecule type" value="Genomic_DNA"/>
</dbReference>
<protein>
    <submittedName>
        <fullName evidence="1">Uncharacterized protein</fullName>
    </submittedName>
</protein>
<accession>A0A6J5RWN2</accession>
<proteinExistence type="predicted"/>